<dbReference type="InterPro" id="IPR038726">
    <property type="entry name" value="PDDEXK_AddAB-type"/>
</dbReference>
<keyword evidence="1" id="KW-0540">Nuclease</keyword>
<keyword evidence="5 15" id="KW-0347">Helicase</keyword>
<evidence type="ECO:0000256" key="3">
    <source>
        <dbReference type="ARBA" id="ARBA00022763"/>
    </source>
</evidence>
<proteinExistence type="predicted"/>
<evidence type="ECO:0000256" key="11">
    <source>
        <dbReference type="ARBA" id="ARBA00034617"/>
    </source>
</evidence>
<dbReference type="EC" id="5.6.2.4" evidence="12"/>
<dbReference type="PROSITE" id="PS51198">
    <property type="entry name" value="UVRD_HELICASE_ATP_BIND"/>
    <property type="match status" value="1"/>
</dbReference>
<dbReference type="SUPFAM" id="SSF52980">
    <property type="entry name" value="Restriction endonuclease-like"/>
    <property type="match status" value="1"/>
</dbReference>
<evidence type="ECO:0000256" key="10">
    <source>
        <dbReference type="ARBA" id="ARBA00023235"/>
    </source>
</evidence>
<dbReference type="PANTHER" id="PTHR11070">
    <property type="entry name" value="UVRD / RECB / PCRA DNA HELICASE FAMILY MEMBER"/>
    <property type="match status" value="1"/>
</dbReference>
<keyword evidence="4 15" id="KW-0378">Hydrolase</keyword>
<keyword evidence="2 15" id="KW-0547">Nucleotide-binding</keyword>
<name>A0ABU3MLI4_9PROT</name>
<keyword evidence="7 15" id="KW-0067">ATP-binding</keyword>
<dbReference type="InterPro" id="IPR011604">
    <property type="entry name" value="PDDEXK-like_dom_sf"/>
</dbReference>
<evidence type="ECO:0000256" key="2">
    <source>
        <dbReference type="ARBA" id="ARBA00022741"/>
    </source>
</evidence>
<dbReference type="Pfam" id="PF12705">
    <property type="entry name" value="PDDEXK_1"/>
    <property type="match status" value="1"/>
</dbReference>
<feature type="region of interest" description="Disordered" evidence="16">
    <location>
        <begin position="939"/>
        <end position="977"/>
    </location>
</feature>
<dbReference type="Gene3D" id="3.90.320.10">
    <property type="match status" value="1"/>
</dbReference>
<feature type="domain" description="UvrD-like helicase ATP-binding" evidence="17">
    <location>
        <begin position="8"/>
        <end position="476"/>
    </location>
</feature>
<dbReference type="PROSITE" id="PS51217">
    <property type="entry name" value="UVRD_HELICASE_CTER"/>
    <property type="match status" value="1"/>
</dbReference>
<evidence type="ECO:0000256" key="14">
    <source>
        <dbReference type="ARBA" id="ARBA00048988"/>
    </source>
</evidence>
<evidence type="ECO:0000256" key="6">
    <source>
        <dbReference type="ARBA" id="ARBA00022839"/>
    </source>
</evidence>
<dbReference type="InterPro" id="IPR014017">
    <property type="entry name" value="DNA_helicase_UvrD-like_C"/>
</dbReference>
<keyword evidence="10" id="KW-0413">Isomerase</keyword>
<reference evidence="19 20" key="1">
    <citation type="journal article" date="2019" name="Microb. Pathog.">
        <title>Comparison of VITEK 2, MALDI-TOF MS, 16S rRNA gene sequencing, and whole-genome sequencing for identification of Roseomonas mucosa.</title>
        <authorList>
            <person name="Rudolph W.W."/>
            <person name="Gunzer F."/>
            <person name="Trauth M."/>
            <person name="Bunk B."/>
            <person name="Bigge R."/>
            <person name="Schrottner P."/>
        </authorList>
    </citation>
    <scope>NUCLEOTIDE SEQUENCE [LARGE SCALE GENOMIC DNA]</scope>
    <source>
        <strain evidence="19 20">DSM 103800</strain>
    </source>
</reference>
<gene>
    <name evidence="19" type="primary">addA</name>
    <name evidence="19" type="ORF">RQ831_22125</name>
</gene>
<keyword evidence="3" id="KW-0227">DNA damage</keyword>
<dbReference type="Pfam" id="PF13361">
    <property type="entry name" value="UvrD_C"/>
    <property type="match status" value="1"/>
</dbReference>
<dbReference type="NCBIfam" id="TIGR02784">
    <property type="entry name" value="addA_alphas"/>
    <property type="match status" value="1"/>
</dbReference>
<sequence>MNIPLSARERAQNAQRLASDPRLSAWVGASAGSGKTKVLTDRVLRLLLREGTEPGRILCLTFTKAAAAEMAIRLNRRLGRWAVTDDADLRGEIEALTGEPVPPAQLATARKLFCRVLEQPGGMRIATIHAFCQSLLRSFPLEADLPPQFAMLEDADSATLLAEAREAALSGGRVPPETLAALARLVTADRIAEALREMAGRREKLAALFETPGGALALGRRLGQRLGLPDGEREEDLAALICDIPPAVAEQAKALLAHKTKTARDLGQRMLDLLALPPEERAARQAEWWDCLHTGKGELRKALEPFDVLAAESARLKSFQERANAHRLLAATSALLVAAGPVLSDYAARKRRMGALDFDDLIHHAQRLLRDPGSAWVLFKLDGGLDHILLDEAQDTNPAQWGIAEALAEEFFAGDGAREAGERTLFVVGDEKQSIYGFQGADAQGFATWEARFSQQVRQAGGNFQPVALDVSFRSCAPVLQLVDSVFHEGAARAGVVRPDGEPLHHFPDRAGHAGSVEVWPLLARGATEDPEPWFVPSQPVVAQDADALLAETLAARIDHMVRHETLPARGDRPIRPGDIMILVRRRTRLTELLVRQLKRRGVTVGGVDRIALVEQIAVQDMLALCDVLLLPEDDLQLAALLKSPLVGLEEDALFALAHDRDGPLWHRLLQHRGALTAEGRAADWIATLADRADLVTPHALLSEVLGEHGGRAKLLERLGGDAADALDELLNAALRYENRHPPSLQGFTHWLRRGGAEVKREAENAGDAVRILTAHGAKGLQAPVVIIPDVGRGGRNSPLRWEEDSSLPHGSLPLWAPRKEFQARAWQEAERRRAEADAEEENRLLYVALTRAEDRLLLCGLEPKKAVETSWHALVRQGIARCDGVAEEEFDPAAFGGPAGTGFSGPLYRLTSAQTAEPRPDREGAGRVLPAALPAWAHHPAPSEASEDPVAPSRLAGEETEPPTAAPHGQRDPSGRRFRRGTLIHALLQHLPEHAEADREAVAQRHLARPGHGLSPEEQEATRDEVMRVLRHPALADAFGPGSLAEAPLAGRIGGVTVAGQVDRLWIGDDRIVVADYKTNRPPPDRVEDVSPAYLRQMAAYRAVLRAAWPERRIECVLVWTWSGAVMPLPEALLDRNLPQALSPIQDPSRTPLSPDRA</sequence>
<evidence type="ECO:0000256" key="16">
    <source>
        <dbReference type="SAM" id="MobiDB-lite"/>
    </source>
</evidence>
<dbReference type="InterPro" id="IPR027417">
    <property type="entry name" value="P-loop_NTPase"/>
</dbReference>
<dbReference type="InterPro" id="IPR000212">
    <property type="entry name" value="DNA_helicase_UvrD/REP"/>
</dbReference>
<evidence type="ECO:0000259" key="17">
    <source>
        <dbReference type="PROSITE" id="PS51198"/>
    </source>
</evidence>
<evidence type="ECO:0000256" key="5">
    <source>
        <dbReference type="ARBA" id="ARBA00022806"/>
    </source>
</evidence>
<evidence type="ECO:0000256" key="7">
    <source>
        <dbReference type="ARBA" id="ARBA00022840"/>
    </source>
</evidence>
<evidence type="ECO:0000256" key="15">
    <source>
        <dbReference type="PROSITE-ProRule" id="PRU00560"/>
    </source>
</evidence>
<keyword evidence="20" id="KW-1185">Reference proteome</keyword>
<protein>
    <recommendedName>
        <fullName evidence="12">DNA 3'-5' helicase</fullName>
        <ecNumber evidence="12">5.6.2.4</ecNumber>
    </recommendedName>
    <alternativeName>
        <fullName evidence="13">DNA 3'-5' helicase II</fullName>
    </alternativeName>
</protein>
<evidence type="ECO:0000313" key="20">
    <source>
        <dbReference type="Proteomes" id="UP001258945"/>
    </source>
</evidence>
<accession>A0ABU3MLI4</accession>
<dbReference type="Gene3D" id="3.40.50.300">
    <property type="entry name" value="P-loop containing nucleotide triphosphate hydrolases"/>
    <property type="match status" value="4"/>
</dbReference>
<keyword evidence="6" id="KW-0269">Exonuclease</keyword>
<dbReference type="InterPro" id="IPR014016">
    <property type="entry name" value="UvrD-like_ATP-bd"/>
</dbReference>
<evidence type="ECO:0000256" key="9">
    <source>
        <dbReference type="ARBA" id="ARBA00023204"/>
    </source>
</evidence>
<feature type="binding site" evidence="15">
    <location>
        <begin position="29"/>
        <end position="36"/>
    </location>
    <ligand>
        <name>ATP</name>
        <dbReference type="ChEBI" id="CHEBI:30616"/>
    </ligand>
</feature>
<evidence type="ECO:0000259" key="18">
    <source>
        <dbReference type="PROSITE" id="PS51217"/>
    </source>
</evidence>
<dbReference type="PANTHER" id="PTHR11070:SF2">
    <property type="entry name" value="ATP-DEPENDENT DNA HELICASE SRS2"/>
    <property type="match status" value="1"/>
</dbReference>
<evidence type="ECO:0000256" key="8">
    <source>
        <dbReference type="ARBA" id="ARBA00023125"/>
    </source>
</evidence>
<keyword evidence="9" id="KW-0234">DNA repair</keyword>
<dbReference type="InterPro" id="IPR014151">
    <property type="entry name" value="DNA_helicase_AddA"/>
</dbReference>
<comment type="catalytic activity">
    <reaction evidence="14">
        <text>ATP + H2O = ADP + phosphate + H(+)</text>
        <dbReference type="Rhea" id="RHEA:13065"/>
        <dbReference type="ChEBI" id="CHEBI:15377"/>
        <dbReference type="ChEBI" id="CHEBI:15378"/>
        <dbReference type="ChEBI" id="CHEBI:30616"/>
        <dbReference type="ChEBI" id="CHEBI:43474"/>
        <dbReference type="ChEBI" id="CHEBI:456216"/>
        <dbReference type="EC" id="5.6.2.4"/>
    </reaction>
</comment>
<comment type="catalytic activity">
    <reaction evidence="11">
        <text>Couples ATP hydrolysis with the unwinding of duplex DNA by translocating in the 3'-5' direction.</text>
        <dbReference type="EC" id="5.6.2.4"/>
    </reaction>
</comment>
<evidence type="ECO:0000256" key="1">
    <source>
        <dbReference type="ARBA" id="ARBA00022722"/>
    </source>
</evidence>
<comment type="caution">
    <text evidence="19">The sequence shown here is derived from an EMBL/GenBank/DDBJ whole genome shotgun (WGS) entry which is preliminary data.</text>
</comment>
<dbReference type="InterPro" id="IPR011335">
    <property type="entry name" value="Restrct_endonuc-II-like"/>
</dbReference>
<feature type="domain" description="UvrD-like helicase C-terminal" evidence="18">
    <location>
        <begin position="501"/>
        <end position="780"/>
    </location>
</feature>
<keyword evidence="8" id="KW-0238">DNA-binding</keyword>
<dbReference type="EMBL" id="JAVVDO010000073">
    <property type="protein sequence ID" value="MDT8333757.1"/>
    <property type="molecule type" value="Genomic_DNA"/>
</dbReference>
<feature type="region of interest" description="Disordered" evidence="16">
    <location>
        <begin position="999"/>
        <end position="1023"/>
    </location>
</feature>
<dbReference type="SUPFAM" id="SSF52540">
    <property type="entry name" value="P-loop containing nucleoside triphosphate hydrolases"/>
    <property type="match status" value="1"/>
</dbReference>
<dbReference type="RefSeq" id="WP_314285423.1">
    <property type="nucleotide sequence ID" value="NZ_JAVVDO010000073.1"/>
</dbReference>
<dbReference type="Proteomes" id="UP001258945">
    <property type="component" value="Unassembled WGS sequence"/>
</dbReference>
<evidence type="ECO:0000256" key="12">
    <source>
        <dbReference type="ARBA" id="ARBA00034808"/>
    </source>
</evidence>
<evidence type="ECO:0000256" key="4">
    <source>
        <dbReference type="ARBA" id="ARBA00022801"/>
    </source>
</evidence>
<evidence type="ECO:0000313" key="19">
    <source>
        <dbReference type="EMBL" id="MDT8333757.1"/>
    </source>
</evidence>
<organism evidence="19 20">
    <name type="scientific">Roseomonas gilardii</name>
    <dbReference type="NCBI Taxonomy" id="257708"/>
    <lineage>
        <taxon>Bacteria</taxon>
        <taxon>Pseudomonadati</taxon>
        <taxon>Pseudomonadota</taxon>
        <taxon>Alphaproteobacteria</taxon>
        <taxon>Acetobacterales</taxon>
        <taxon>Roseomonadaceae</taxon>
        <taxon>Roseomonas</taxon>
    </lineage>
</organism>
<evidence type="ECO:0000256" key="13">
    <source>
        <dbReference type="ARBA" id="ARBA00034923"/>
    </source>
</evidence>
<dbReference type="Gene3D" id="1.10.486.10">
    <property type="entry name" value="PCRA, domain 4"/>
    <property type="match status" value="1"/>
</dbReference>
<dbReference type="GO" id="GO:0004386">
    <property type="term" value="F:helicase activity"/>
    <property type="evidence" value="ECO:0007669"/>
    <property type="project" value="UniProtKB-KW"/>
</dbReference>
<dbReference type="Pfam" id="PF00580">
    <property type="entry name" value="UvrD-helicase"/>
    <property type="match status" value="1"/>
</dbReference>